<sequence>MGLSTEIESLGAHGDIVIVGGGLAGLFCALKLAPRPVTVITAAALGEGASTAWAQGGIAAAVGEGDSAESHAADTIAVGAGLVDEAVALGLAQEASARIHDLLAYGVPFDRDLEGRLAVAREAAHSARRIVHVRGDMAGKAIITALTEAVRATPSIRVREGWFAEALLTDGDAVAGLQLRRAGSVLTAPVAIAARAVVLATGGIGHLYAVTTNPPEASGQGLAIAARAGAVIADPEFVQFHPTAIMVGRDPAPLATEALRGEGATLINGRGERFMLALNPLAELAPRDIVARGVFAEVAAGRGAFLDATQALGAKFAHEFPTVYESCISAGVDPATQPIPIAPAAHYHMGGVAADARGRSSLNGLWAAGEVSCTGAHGANRLASNSLLEAVVYAARIAEDIAGAELRAATGRFDPTTLTRDAALDPVQEQSLRAIMSAKVGVIRDRDGLTDAVRTIAALEAEAGSTALTNMATTALLVATAALARTESRGAHYRSDFPAEDPALAERSMTTLAQARERAAALSKGANILRFPTRARTASA</sequence>
<keyword evidence="8 12" id="KW-0560">Oxidoreductase</keyword>
<comment type="similarity">
    <text evidence="3 12">Belongs to the FAD-dependent oxidoreductase 2 family. NadB subfamily.</text>
</comment>
<comment type="pathway">
    <text evidence="2 12">Cofactor biosynthesis; NAD(+) biosynthesis; iminoaspartate from L-aspartate (oxidase route): step 1/1.</text>
</comment>
<dbReference type="EC" id="1.4.3.16" evidence="4 10"/>
<comment type="function">
    <text evidence="12">Catalyzes the oxidation of L-aspartate to iminoaspartate.</text>
</comment>
<comment type="catalytic activity">
    <reaction evidence="9">
        <text>L-aspartate + O2 = iminosuccinate + H2O2</text>
        <dbReference type="Rhea" id="RHEA:25876"/>
        <dbReference type="ChEBI" id="CHEBI:15379"/>
        <dbReference type="ChEBI" id="CHEBI:16240"/>
        <dbReference type="ChEBI" id="CHEBI:29991"/>
        <dbReference type="ChEBI" id="CHEBI:77875"/>
        <dbReference type="EC" id="1.4.3.16"/>
    </reaction>
    <physiologicalReaction direction="left-to-right" evidence="9">
        <dbReference type="Rhea" id="RHEA:25877"/>
    </physiologicalReaction>
</comment>
<dbReference type="STRING" id="316058.RPB_1106"/>
<dbReference type="GO" id="GO:0008734">
    <property type="term" value="F:L-aspartate oxidase activity"/>
    <property type="evidence" value="ECO:0007669"/>
    <property type="project" value="UniProtKB-UniRule"/>
</dbReference>
<feature type="domain" description="Fumarate reductase/succinate dehydrogenase flavoprotein-like C-terminal" evidence="14">
    <location>
        <begin position="467"/>
        <end position="504"/>
    </location>
</feature>
<evidence type="ECO:0000256" key="1">
    <source>
        <dbReference type="ARBA" id="ARBA00001974"/>
    </source>
</evidence>
<evidence type="ECO:0000256" key="2">
    <source>
        <dbReference type="ARBA" id="ARBA00004950"/>
    </source>
</evidence>
<dbReference type="KEGG" id="rpb:RPB_1106"/>
<keyword evidence="5 12" id="KW-0285">Flavoprotein</keyword>
<gene>
    <name evidence="15" type="ordered locus">RPB_1106</name>
</gene>
<comment type="subcellular location">
    <subcellularLocation>
        <location evidence="12">Cytoplasm</location>
    </subcellularLocation>
</comment>
<evidence type="ECO:0000256" key="7">
    <source>
        <dbReference type="ARBA" id="ARBA00022827"/>
    </source>
</evidence>
<name>Q2J144_RHOP2</name>
<evidence type="ECO:0000256" key="8">
    <source>
        <dbReference type="ARBA" id="ARBA00023002"/>
    </source>
</evidence>
<dbReference type="SUPFAM" id="SSF51905">
    <property type="entry name" value="FAD/NAD(P)-binding domain"/>
    <property type="match status" value="1"/>
</dbReference>
<dbReference type="Pfam" id="PF00890">
    <property type="entry name" value="FAD_binding_2"/>
    <property type="match status" value="1"/>
</dbReference>
<dbReference type="InterPro" id="IPR036188">
    <property type="entry name" value="FAD/NAD-bd_sf"/>
</dbReference>
<dbReference type="EMBL" id="CP000250">
    <property type="protein sequence ID" value="ABD05816.1"/>
    <property type="molecule type" value="Genomic_DNA"/>
</dbReference>
<evidence type="ECO:0000256" key="11">
    <source>
        <dbReference type="PIRSR" id="PIRSR000171-1"/>
    </source>
</evidence>
<dbReference type="SUPFAM" id="SSF46977">
    <property type="entry name" value="Succinate dehydrogenase/fumarate reductase flavoprotein C-terminal domain"/>
    <property type="match status" value="1"/>
</dbReference>
<dbReference type="OrthoDB" id="9806724at2"/>
<dbReference type="PANTHER" id="PTHR42716:SF2">
    <property type="entry name" value="L-ASPARTATE OXIDASE, CHLOROPLASTIC"/>
    <property type="match status" value="1"/>
</dbReference>
<dbReference type="GO" id="GO:0034628">
    <property type="term" value="P:'de novo' NAD+ biosynthetic process from L-aspartate"/>
    <property type="evidence" value="ECO:0007669"/>
    <property type="project" value="TreeGrafter"/>
</dbReference>
<dbReference type="SUPFAM" id="SSF56425">
    <property type="entry name" value="Succinate dehydrogenase/fumarate reductase flavoprotein, catalytic domain"/>
    <property type="match status" value="1"/>
</dbReference>
<evidence type="ECO:0000256" key="12">
    <source>
        <dbReference type="RuleBase" id="RU362049"/>
    </source>
</evidence>
<dbReference type="Gene3D" id="1.20.58.100">
    <property type="entry name" value="Fumarate reductase/succinate dehydrogenase flavoprotein-like, C-terminal domain"/>
    <property type="match status" value="1"/>
</dbReference>
<feature type="domain" description="FAD-dependent oxidoreductase 2 FAD-binding" evidence="13">
    <location>
        <begin position="15"/>
        <end position="387"/>
    </location>
</feature>
<keyword evidence="16" id="KW-1185">Reference proteome</keyword>
<dbReference type="InterPro" id="IPR003953">
    <property type="entry name" value="FAD-dep_OxRdtase_2_FAD-bd"/>
</dbReference>
<feature type="active site" description="Proton acceptor" evidence="11">
    <location>
        <position position="287"/>
    </location>
</feature>
<evidence type="ECO:0000256" key="6">
    <source>
        <dbReference type="ARBA" id="ARBA00022642"/>
    </source>
</evidence>
<dbReference type="HOGENOM" id="CLU_014312_3_2_5"/>
<accession>Q2J144</accession>
<evidence type="ECO:0000256" key="10">
    <source>
        <dbReference type="NCBIfam" id="TIGR00551"/>
    </source>
</evidence>
<organism evidence="15 16">
    <name type="scientific">Rhodopseudomonas palustris (strain HaA2)</name>
    <dbReference type="NCBI Taxonomy" id="316058"/>
    <lineage>
        <taxon>Bacteria</taxon>
        <taxon>Pseudomonadati</taxon>
        <taxon>Pseudomonadota</taxon>
        <taxon>Alphaproteobacteria</taxon>
        <taxon>Hyphomicrobiales</taxon>
        <taxon>Nitrobacteraceae</taxon>
        <taxon>Rhodopseudomonas</taxon>
    </lineage>
</organism>
<keyword evidence="6 12" id="KW-0662">Pyridine nucleotide biosynthesis</keyword>
<reference evidence="15 16" key="1">
    <citation type="submission" date="2006-01" db="EMBL/GenBank/DDBJ databases">
        <title>Complete sequence of Rhodopseudomonas palustris HaA2.</title>
        <authorList>
            <consortium name="US DOE Joint Genome Institute"/>
            <person name="Copeland A."/>
            <person name="Lucas S."/>
            <person name="Lapidus A."/>
            <person name="Barry K."/>
            <person name="Detter J.C."/>
            <person name="Glavina T."/>
            <person name="Hammon N."/>
            <person name="Israni S."/>
            <person name="Pitluck S."/>
            <person name="Chain P."/>
            <person name="Malfatti S."/>
            <person name="Shin M."/>
            <person name="Vergez L."/>
            <person name="Schmutz J."/>
            <person name="Larimer F."/>
            <person name="Land M."/>
            <person name="Hauser L."/>
            <person name="Pelletier D.A."/>
            <person name="Kyrpides N."/>
            <person name="Anderson I."/>
            <person name="Oda Y."/>
            <person name="Harwood C.S."/>
            <person name="Richardson P."/>
        </authorList>
    </citation>
    <scope>NUCLEOTIDE SEQUENCE [LARGE SCALE GENOMIC DNA]</scope>
    <source>
        <strain evidence="15 16">HaA2</strain>
    </source>
</reference>
<evidence type="ECO:0000256" key="5">
    <source>
        <dbReference type="ARBA" id="ARBA00022630"/>
    </source>
</evidence>
<dbReference type="FunFam" id="3.90.700.10:FF:000002">
    <property type="entry name" value="L-aspartate oxidase"/>
    <property type="match status" value="1"/>
</dbReference>
<keyword evidence="7 12" id="KW-0274">FAD</keyword>
<dbReference type="AlphaFoldDB" id="Q2J144"/>
<comment type="cofactor">
    <cofactor evidence="1 12">
        <name>FAD</name>
        <dbReference type="ChEBI" id="CHEBI:57692"/>
    </cofactor>
</comment>
<evidence type="ECO:0000256" key="3">
    <source>
        <dbReference type="ARBA" id="ARBA00008562"/>
    </source>
</evidence>
<dbReference type="NCBIfam" id="NF005701">
    <property type="entry name" value="PRK07512.1"/>
    <property type="match status" value="1"/>
</dbReference>
<evidence type="ECO:0000256" key="9">
    <source>
        <dbReference type="ARBA" id="ARBA00048305"/>
    </source>
</evidence>
<dbReference type="InterPro" id="IPR027477">
    <property type="entry name" value="Succ_DH/fumarate_Rdtase_cat_sf"/>
</dbReference>
<dbReference type="PIRSF" id="PIRSF000171">
    <property type="entry name" value="SDHA_APRA_LASPO"/>
    <property type="match status" value="1"/>
</dbReference>
<evidence type="ECO:0000313" key="16">
    <source>
        <dbReference type="Proteomes" id="UP000008809"/>
    </source>
</evidence>
<evidence type="ECO:0000256" key="4">
    <source>
        <dbReference type="ARBA" id="ARBA00012173"/>
    </source>
</evidence>
<evidence type="ECO:0000313" key="15">
    <source>
        <dbReference type="EMBL" id="ABD05816.1"/>
    </source>
</evidence>
<protein>
    <recommendedName>
        <fullName evidence="4 10">L-aspartate oxidase</fullName>
        <ecNumber evidence="4 10">1.4.3.16</ecNumber>
    </recommendedName>
</protein>
<dbReference type="eggNOG" id="COG0029">
    <property type="taxonomic scope" value="Bacteria"/>
</dbReference>
<dbReference type="InterPro" id="IPR015939">
    <property type="entry name" value="Fum_Rdtase/Succ_DH_flav-like_C"/>
</dbReference>
<dbReference type="GO" id="GO:0005737">
    <property type="term" value="C:cytoplasm"/>
    <property type="evidence" value="ECO:0007669"/>
    <property type="project" value="UniProtKB-SubCell"/>
</dbReference>
<dbReference type="Gene3D" id="3.50.50.60">
    <property type="entry name" value="FAD/NAD(P)-binding domain"/>
    <property type="match status" value="1"/>
</dbReference>
<dbReference type="Pfam" id="PF02910">
    <property type="entry name" value="Succ_DH_flav_C"/>
    <property type="match status" value="1"/>
</dbReference>
<proteinExistence type="inferred from homology"/>
<dbReference type="UniPathway" id="UPA00253">
    <property type="reaction ID" value="UER00326"/>
</dbReference>
<dbReference type="Gene3D" id="3.90.700.10">
    <property type="entry name" value="Succinate dehydrogenase/fumarate reductase flavoprotein, catalytic domain"/>
    <property type="match status" value="1"/>
</dbReference>
<evidence type="ECO:0000259" key="14">
    <source>
        <dbReference type="Pfam" id="PF02910"/>
    </source>
</evidence>
<dbReference type="PANTHER" id="PTHR42716">
    <property type="entry name" value="L-ASPARTATE OXIDASE"/>
    <property type="match status" value="1"/>
</dbReference>
<dbReference type="PRINTS" id="PR00368">
    <property type="entry name" value="FADPNR"/>
</dbReference>
<evidence type="ECO:0000259" key="13">
    <source>
        <dbReference type="Pfam" id="PF00890"/>
    </source>
</evidence>
<dbReference type="RefSeq" id="WP_011440005.1">
    <property type="nucleotide sequence ID" value="NC_007778.1"/>
</dbReference>
<dbReference type="InterPro" id="IPR037099">
    <property type="entry name" value="Fum_R/Succ_DH_flav-like_C_sf"/>
</dbReference>
<dbReference type="Proteomes" id="UP000008809">
    <property type="component" value="Chromosome"/>
</dbReference>
<dbReference type="NCBIfam" id="TIGR00551">
    <property type="entry name" value="nadB"/>
    <property type="match status" value="1"/>
</dbReference>
<dbReference type="InterPro" id="IPR005288">
    <property type="entry name" value="NadB"/>
</dbReference>